<evidence type="ECO:0000313" key="11">
    <source>
        <dbReference type="EMBL" id="THD27704.1"/>
    </source>
</evidence>
<dbReference type="PANTHER" id="PTHR15598">
    <property type="entry name" value="ENHANCER OF MRNA-DECAPPING PROTEIN 4"/>
    <property type="match status" value="1"/>
</dbReference>
<protein>
    <submittedName>
        <fullName evidence="11">Malate dehydrogenase 1B</fullName>
    </submittedName>
</protein>
<comment type="similarity">
    <text evidence="2">Belongs to the WD repeat EDC4 family.</text>
</comment>
<keyword evidence="12" id="KW-1185">Reference proteome</keyword>
<keyword evidence="4" id="KW-0853">WD repeat</keyword>
<proteinExistence type="inferred from homology"/>
<dbReference type="InterPro" id="IPR045152">
    <property type="entry name" value="EDC4-like"/>
</dbReference>
<dbReference type="SUPFAM" id="SSF50978">
    <property type="entry name" value="WD40 repeat-like"/>
    <property type="match status" value="1"/>
</dbReference>
<feature type="domain" description="Enhancer of mRNA-decapping protein 4 C-terminal" evidence="10">
    <location>
        <begin position="1283"/>
        <end position="1395"/>
    </location>
</feature>
<keyword evidence="3" id="KW-0963">Cytoplasm</keyword>
<accession>A0A4E0RPV9</accession>
<dbReference type="InterPro" id="IPR015943">
    <property type="entry name" value="WD40/YVTN_repeat-like_dom_sf"/>
</dbReference>
<dbReference type="PANTHER" id="PTHR15598:SF5">
    <property type="entry name" value="ENHANCER OF MRNA-DECAPPING PROTEIN 4"/>
    <property type="match status" value="1"/>
</dbReference>
<feature type="region of interest" description="Disordered" evidence="8">
    <location>
        <begin position="844"/>
        <end position="866"/>
    </location>
</feature>
<reference evidence="11" key="1">
    <citation type="submission" date="2019-03" db="EMBL/GenBank/DDBJ databases">
        <title>Improved annotation for the trematode Fasciola hepatica.</title>
        <authorList>
            <person name="Choi Y.-J."/>
            <person name="Martin J."/>
            <person name="Mitreva M."/>
        </authorList>
    </citation>
    <scope>NUCLEOTIDE SEQUENCE [LARGE SCALE GENOMIC DNA]</scope>
</reference>
<dbReference type="Gene3D" id="2.130.10.10">
    <property type="entry name" value="YVTN repeat-like/Quinoprotein amine dehydrogenase"/>
    <property type="match status" value="1"/>
</dbReference>
<dbReference type="InterPro" id="IPR032401">
    <property type="entry name" value="EDC4_WD40"/>
</dbReference>
<feature type="region of interest" description="Disordered" evidence="8">
    <location>
        <begin position="947"/>
        <end position="968"/>
    </location>
</feature>
<evidence type="ECO:0000256" key="4">
    <source>
        <dbReference type="ARBA" id="ARBA00022574"/>
    </source>
</evidence>
<feature type="domain" description="Enhancer of mRNA-decapping protein 4 WD40 repeat region" evidence="9">
    <location>
        <begin position="274"/>
        <end position="434"/>
    </location>
</feature>
<dbReference type="GO" id="GO:0000932">
    <property type="term" value="C:P-body"/>
    <property type="evidence" value="ECO:0007669"/>
    <property type="project" value="UniProtKB-SubCell"/>
</dbReference>
<evidence type="ECO:0000256" key="8">
    <source>
        <dbReference type="SAM" id="MobiDB-lite"/>
    </source>
</evidence>
<dbReference type="Pfam" id="PF21289">
    <property type="entry name" value="EDC4_C"/>
    <property type="match status" value="1"/>
</dbReference>
<organism evidence="11 12">
    <name type="scientific">Fasciola hepatica</name>
    <name type="common">Liver fluke</name>
    <dbReference type="NCBI Taxonomy" id="6192"/>
    <lineage>
        <taxon>Eukaryota</taxon>
        <taxon>Metazoa</taxon>
        <taxon>Spiralia</taxon>
        <taxon>Lophotrochozoa</taxon>
        <taxon>Platyhelminthes</taxon>
        <taxon>Trematoda</taxon>
        <taxon>Digenea</taxon>
        <taxon>Plagiorchiida</taxon>
        <taxon>Echinostomata</taxon>
        <taxon>Echinostomatoidea</taxon>
        <taxon>Fasciolidae</taxon>
        <taxon>Fasciola</taxon>
    </lineage>
</organism>
<evidence type="ECO:0000259" key="10">
    <source>
        <dbReference type="Pfam" id="PF21289"/>
    </source>
</evidence>
<dbReference type="Pfam" id="PF16529">
    <property type="entry name" value="Ge1_WD40"/>
    <property type="match status" value="2"/>
</dbReference>
<dbReference type="SMART" id="SM00320">
    <property type="entry name" value="WD40"/>
    <property type="match status" value="2"/>
</dbReference>
<evidence type="ECO:0000256" key="5">
    <source>
        <dbReference type="ARBA" id="ARBA00022737"/>
    </source>
</evidence>
<dbReference type="Gene3D" id="1.10.220.100">
    <property type="entry name" value="conserved c-terminal region of ge- 1"/>
    <property type="match status" value="1"/>
</dbReference>
<evidence type="ECO:0000256" key="6">
    <source>
        <dbReference type="ARBA" id="ARBA00023054"/>
    </source>
</evidence>
<comment type="subcellular location">
    <subcellularLocation>
        <location evidence="1">Cytoplasm</location>
        <location evidence="1">P-body</location>
    </subcellularLocation>
</comment>
<evidence type="ECO:0000313" key="12">
    <source>
        <dbReference type="Proteomes" id="UP000230066"/>
    </source>
</evidence>
<evidence type="ECO:0000256" key="7">
    <source>
        <dbReference type="SAM" id="Coils"/>
    </source>
</evidence>
<comment type="caution">
    <text evidence="11">The sequence shown here is derived from an EMBL/GenBank/DDBJ whole genome shotgun (WGS) entry which is preliminary data.</text>
</comment>
<dbReference type="InterPro" id="IPR044938">
    <property type="entry name" value="EDC4_C_sf"/>
</dbReference>
<dbReference type="Proteomes" id="UP000230066">
    <property type="component" value="Unassembled WGS sequence"/>
</dbReference>
<sequence>MYCNMQENPTVQKIMLSGNDDETTTDIFGDEVYVYPCANSSLDCERTTASNKISLSPAVKFFWEYQYHTGRLICRHHSRPLIAYCINSKCDSVSGDNSMIRIRNTQTAHKVLLKCFVGRVVTMAFAFCDEPVLAVLDYSKTLYCFKMVSARGNSETIETEKILLLHPEEVVPHTNQQSLAWCPWQPSCQRPSMVSDSKTELLLPDDPFMLLAASCGNKVEVIDVSMAVKLLREKYPELIPSGDRKDSMENSKGVGWTRDQLREVLSTRCKTHLAYAKADDHSDVITVVSVSRECSCFATAGMDGKVCLYSLLSSSVDDGMSPIHIFSPHNGAPIYGLIFIDNDETEDSRCTWSYLLTGASFNRELRLWSCREWRCEQTLRFCPANTVAITSDTGVATFMTNAKPSIIMARDPTSSVVVASDITRRVLYILELTRCRAIRNILRSKKDKDHMPGLRFSSISEFLLTAPCILFALGEFRRKMLPNSISSKENRSMDMVSLEIHAIHTWYLLNGTITFSLPRREELYVAAEGETALDNRVSESGDQPQPTVTVSTSLSIDMLSVSDLTHVTPRPLSISPEPLPDVKECHPSYSPHSEPASKQEPIAEDARGLVTTADNFDQSNAPLRLTDLTIDLAIDPDVQLNSNVSPSEVDIATEAPVGERLSNLLPSTFKPTSLSSSLDGMSISFGEKCALSLADQVEHHDAPVHRSDVDLLATLRHDGAQSPSVDTEVSPLKPVDLIRLNSPPPSCVNHDSALITRRMSDPENNSHPGTEYLGCTSPSQTKVDSWISSGFVHVDGEQSRDREQAMWPVIAEFPHHHSSASSSASSSLRATGEKQSCNLESLFHEAPALTQRRRSPEEVPSSGSMDSMEHMLRRLLADTNNRKVQMEMLFEKLSQAQNQLEQLASTQAEMNKRLNALQECQGMYHVPMTSRTPNCQGYLSESEAYETSSTTRSKGTHKTGLTSPLPRARQVSSSSMDANAMPEWGQQILLQLRSQQGDFARRCSHLEGMLNKVNSVTNDLNQSHRRQQTKQTSSSVMDARIDQLPKSTCDLIRPVLRAEMQNAFVNNTNRLVEPIQKSISIAIQDSLKSLPSALADSINRLLRDKNFAAQFARSTSTALSSDLAVAYRDSLQRTLVPALDKNINRLFEELNAVFKTGTQQYLQQIEQSIRPTPDATALASAVVSQIIPEIQGWAQSSTGSMNNDTCIGSGRNTRPDRMLSPIRQPKNNVDQQYSNTAGMTKPETTHLSSPDPRFSVTGCASTTNPVESSKIKEDPNKPFRQAQKLIKDNKLVEALELALVSTNQELVLDVCRGIDPDKLFGSGQHLIAQNVLLSLIHQLSCGDISVALELKLKYLREAVLSLDKDDPTTTEHGPRILGLLNRRLQNYLQSSATDTAPSMANVSASLRFRVLKLQHEAKWILDCLTKVNSSI</sequence>
<evidence type="ECO:0000256" key="3">
    <source>
        <dbReference type="ARBA" id="ARBA00022490"/>
    </source>
</evidence>
<dbReference type="EMBL" id="JXXN02000346">
    <property type="protein sequence ID" value="THD27704.1"/>
    <property type="molecule type" value="Genomic_DNA"/>
</dbReference>
<evidence type="ECO:0000256" key="1">
    <source>
        <dbReference type="ARBA" id="ARBA00004201"/>
    </source>
</evidence>
<keyword evidence="5" id="KW-0677">Repeat</keyword>
<dbReference type="GO" id="GO:0031087">
    <property type="term" value="P:deadenylation-independent decapping of nuclear-transcribed mRNA"/>
    <property type="evidence" value="ECO:0007669"/>
    <property type="project" value="InterPro"/>
</dbReference>
<dbReference type="InterPro" id="IPR036322">
    <property type="entry name" value="WD40_repeat_dom_sf"/>
</dbReference>
<evidence type="ECO:0000259" key="9">
    <source>
        <dbReference type="Pfam" id="PF16529"/>
    </source>
</evidence>
<evidence type="ECO:0000256" key="2">
    <source>
        <dbReference type="ARBA" id="ARBA00009639"/>
    </source>
</evidence>
<dbReference type="InterPro" id="IPR001680">
    <property type="entry name" value="WD40_rpt"/>
</dbReference>
<keyword evidence="6 7" id="KW-0175">Coiled coil</keyword>
<feature type="region of interest" description="Disordered" evidence="8">
    <location>
        <begin position="1195"/>
        <end position="1230"/>
    </location>
</feature>
<gene>
    <name evidence="11" type="ORF">D915_001422</name>
</gene>
<feature type="coiled-coil region" evidence="7">
    <location>
        <begin position="886"/>
        <end position="920"/>
    </location>
</feature>
<feature type="compositionally biased region" description="Polar residues" evidence="8">
    <location>
        <begin position="1195"/>
        <end position="1212"/>
    </location>
</feature>
<feature type="domain" description="Enhancer of mRNA-decapping protein 4 WD40 repeat region" evidence="9">
    <location>
        <begin position="50"/>
        <end position="227"/>
    </location>
</feature>
<name>A0A4E0RPV9_FASHE</name>
<dbReference type="InterPro" id="IPR049404">
    <property type="entry name" value="EDC4_C"/>
</dbReference>